<evidence type="ECO:0000259" key="9">
    <source>
        <dbReference type="Pfam" id="PF10502"/>
    </source>
</evidence>
<feature type="region of interest" description="Disordered" evidence="7">
    <location>
        <begin position="57"/>
        <end position="87"/>
    </location>
</feature>
<proteinExistence type="inferred from homology"/>
<dbReference type="PROSITE" id="PS00761">
    <property type="entry name" value="SPASE_I_3"/>
    <property type="match status" value="1"/>
</dbReference>
<dbReference type="InterPro" id="IPR019756">
    <property type="entry name" value="Pept_S26A_signal_pept_1_Ser-AS"/>
</dbReference>
<comment type="caution">
    <text evidence="10">The sequence shown here is derived from an EMBL/GenBank/DDBJ whole genome shotgun (WGS) entry which is preliminary data.</text>
</comment>
<dbReference type="PANTHER" id="PTHR43390:SF1">
    <property type="entry name" value="CHLOROPLAST PROCESSING PEPTIDASE"/>
    <property type="match status" value="1"/>
</dbReference>
<evidence type="ECO:0000256" key="8">
    <source>
        <dbReference type="SAM" id="SignalP"/>
    </source>
</evidence>
<evidence type="ECO:0000256" key="3">
    <source>
        <dbReference type="ARBA" id="ARBA00022670"/>
    </source>
</evidence>
<dbReference type="EC" id="3.4.21.-" evidence="6"/>
<keyword evidence="11" id="KW-1185">Reference proteome</keyword>
<feature type="domain" description="Peptidase S26" evidence="9">
    <location>
        <begin position="108"/>
        <end position="273"/>
    </location>
</feature>
<dbReference type="GO" id="GO:0006465">
    <property type="term" value="P:signal peptide processing"/>
    <property type="evidence" value="ECO:0007669"/>
    <property type="project" value="InterPro"/>
</dbReference>
<dbReference type="GO" id="GO:0009003">
    <property type="term" value="F:signal peptidase activity"/>
    <property type="evidence" value="ECO:0007669"/>
    <property type="project" value="UniProtKB-EC"/>
</dbReference>
<keyword evidence="3 6" id="KW-0645">Protease</keyword>
<name>A0AAD3CW18_9STRA</name>
<protein>
    <recommendedName>
        <fullName evidence="6">Mitochondrial inner membrane protease subunit</fullName>
        <ecNumber evidence="6">3.4.21.-</ecNumber>
    </recommendedName>
</protein>
<keyword evidence="8" id="KW-0732">Signal</keyword>
<dbReference type="AlphaFoldDB" id="A0AAD3CW18"/>
<dbReference type="PRINTS" id="PR00727">
    <property type="entry name" value="LEADERPTASE"/>
</dbReference>
<organism evidence="10 11">
    <name type="scientific">Chaetoceros tenuissimus</name>
    <dbReference type="NCBI Taxonomy" id="426638"/>
    <lineage>
        <taxon>Eukaryota</taxon>
        <taxon>Sar</taxon>
        <taxon>Stramenopiles</taxon>
        <taxon>Ochrophyta</taxon>
        <taxon>Bacillariophyta</taxon>
        <taxon>Coscinodiscophyceae</taxon>
        <taxon>Chaetocerotophycidae</taxon>
        <taxon>Chaetocerotales</taxon>
        <taxon>Chaetocerotaceae</taxon>
        <taxon>Chaetoceros</taxon>
    </lineage>
</organism>
<dbReference type="EMBL" id="BLLK01000045">
    <property type="protein sequence ID" value="GFH52045.1"/>
    <property type="molecule type" value="Genomic_DNA"/>
</dbReference>
<keyword evidence="4 6" id="KW-0378">Hydrolase</keyword>
<evidence type="ECO:0000256" key="2">
    <source>
        <dbReference type="ARBA" id="ARBA00009370"/>
    </source>
</evidence>
<evidence type="ECO:0000256" key="5">
    <source>
        <dbReference type="PIRSR" id="PIRSR600223-1"/>
    </source>
</evidence>
<evidence type="ECO:0000313" key="11">
    <source>
        <dbReference type="Proteomes" id="UP001054902"/>
    </source>
</evidence>
<dbReference type="InterPro" id="IPR019533">
    <property type="entry name" value="Peptidase_S26"/>
</dbReference>
<gene>
    <name evidence="10" type="ORF">CTEN210_08521</name>
</gene>
<dbReference type="GO" id="GO:0005743">
    <property type="term" value="C:mitochondrial inner membrane"/>
    <property type="evidence" value="ECO:0007669"/>
    <property type="project" value="UniProtKB-SubCell"/>
</dbReference>
<sequence>MIVLAKKILALISIAAILLGSNVVNGFAPSSSRHRVNVNHAGTRSINNIVRLDMAGNGKDDGNKFNDPNPGGMSDWGDDDDKNKNSSNENFIDTLRAWIRSEEGQEDVKTYTISLAIALILRLTIIEPRYIPSLSMYPTFDVGDQLAVEKVTKRIRPFNRNEVVVFNPPQTFRDIMVNNYGGSNKKTKEALIKRIVAVEGDDVQVRGGKLYINGEKQDEPFTAEDAAYDFGPVTVPAGNVLVLGDNRNHSLDGHIWGFLPKENVIGRAVFIYWPPWRVGNGGMF</sequence>
<evidence type="ECO:0000256" key="6">
    <source>
        <dbReference type="RuleBase" id="RU362041"/>
    </source>
</evidence>
<dbReference type="CDD" id="cd06530">
    <property type="entry name" value="S26_SPase_I"/>
    <property type="match status" value="1"/>
</dbReference>
<feature type="signal peptide" evidence="8">
    <location>
        <begin position="1"/>
        <end position="26"/>
    </location>
</feature>
<evidence type="ECO:0000313" key="10">
    <source>
        <dbReference type="EMBL" id="GFH52045.1"/>
    </source>
</evidence>
<dbReference type="Proteomes" id="UP001054902">
    <property type="component" value="Unassembled WGS sequence"/>
</dbReference>
<dbReference type="NCBIfam" id="TIGR02227">
    <property type="entry name" value="sigpep_I_bact"/>
    <property type="match status" value="1"/>
</dbReference>
<dbReference type="PROSITE" id="PS00501">
    <property type="entry name" value="SPASE_I_1"/>
    <property type="match status" value="1"/>
</dbReference>
<feature type="chain" id="PRO_5041906113" description="Mitochondrial inner membrane protease subunit" evidence="8">
    <location>
        <begin position="27"/>
        <end position="284"/>
    </location>
</feature>
<dbReference type="InterPro" id="IPR000223">
    <property type="entry name" value="Pept_S26A_signal_pept_1"/>
</dbReference>
<dbReference type="Gene3D" id="2.10.109.10">
    <property type="entry name" value="Umud Fragment, subunit A"/>
    <property type="match status" value="1"/>
</dbReference>
<dbReference type="InterPro" id="IPR036286">
    <property type="entry name" value="LexA/Signal_pep-like_sf"/>
</dbReference>
<evidence type="ECO:0000256" key="1">
    <source>
        <dbReference type="ARBA" id="ARBA00000677"/>
    </source>
</evidence>
<dbReference type="InterPro" id="IPR019758">
    <property type="entry name" value="Pept_S26A_signal_pept_1_CS"/>
</dbReference>
<reference evidence="10 11" key="1">
    <citation type="journal article" date="2021" name="Sci. Rep.">
        <title>The genome of the diatom Chaetoceros tenuissimus carries an ancient integrated fragment of an extant virus.</title>
        <authorList>
            <person name="Hongo Y."/>
            <person name="Kimura K."/>
            <person name="Takaki Y."/>
            <person name="Yoshida Y."/>
            <person name="Baba S."/>
            <person name="Kobayashi G."/>
            <person name="Nagasaki K."/>
            <person name="Hano T."/>
            <person name="Tomaru Y."/>
        </authorList>
    </citation>
    <scope>NUCLEOTIDE SEQUENCE [LARGE SCALE GENOMIC DNA]</scope>
    <source>
        <strain evidence="10 11">NIES-3715</strain>
    </source>
</reference>
<comment type="catalytic activity">
    <reaction evidence="1">
        <text>Cleavage of hydrophobic, N-terminal signal or leader sequences from secreted and periplasmic proteins.</text>
        <dbReference type="EC" id="3.4.21.89"/>
    </reaction>
</comment>
<accession>A0AAD3CW18</accession>
<dbReference type="SUPFAM" id="SSF51306">
    <property type="entry name" value="LexA/Signal peptidase"/>
    <property type="match status" value="1"/>
</dbReference>
<feature type="active site" evidence="5">
    <location>
        <position position="135"/>
    </location>
</feature>
<keyword evidence="6" id="KW-0472">Membrane</keyword>
<comment type="similarity">
    <text evidence="2 6">Belongs to the peptidase S26 family.</text>
</comment>
<feature type="active site" evidence="5">
    <location>
        <position position="193"/>
    </location>
</feature>
<keyword evidence="6" id="KW-0496">Mitochondrion</keyword>
<dbReference type="Pfam" id="PF10502">
    <property type="entry name" value="Peptidase_S26"/>
    <property type="match status" value="1"/>
</dbReference>
<keyword evidence="6" id="KW-0999">Mitochondrion inner membrane</keyword>
<dbReference type="PANTHER" id="PTHR43390">
    <property type="entry name" value="SIGNAL PEPTIDASE I"/>
    <property type="match status" value="1"/>
</dbReference>
<evidence type="ECO:0000256" key="4">
    <source>
        <dbReference type="ARBA" id="ARBA00022801"/>
    </source>
</evidence>
<dbReference type="GO" id="GO:0004252">
    <property type="term" value="F:serine-type endopeptidase activity"/>
    <property type="evidence" value="ECO:0007669"/>
    <property type="project" value="InterPro"/>
</dbReference>
<evidence type="ECO:0000256" key="7">
    <source>
        <dbReference type="SAM" id="MobiDB-lite"/>
    </source>
</evidence>
<comment type="subcellular location">
    <subcellularLocation>
        <location evidence="6">Mitochondrion inner membrane</location>
    </subcellularLocation>
</comment>